<accession>A0A947GLV4</accession>
<comment type="caution">
    <text evidence="3">The sequence shown here is derived from an EMBL/GenBank/DDBJ whole genome shotgun (WGS) entry which is preliminary data.</text>
</comment>
<protein>
    <submittedName>
        <fullName evidence="3">YdcF family protein</fullName>
    </submittedName>
</protein>
<dbReference type="RefSeq" id="WP_215610326.1">
    <property type="nucleotide sequence ID" value="NZ_JADOES010000041.1"/>
</dbReference>
<dbReference type="InterPro" id="IPR014729">
    <property type="entry name" value="Rossmann-like_a/b/a_fold"/>
</dbReference>
<dbReference type="Pfam" id="PF02698">
    <property type="entry name" value="DUF218"/>
    <property type="match status" value="1"/>
</dbReference>
<evidence type="ECO:0000259" key="2">
    <source>
        <dbReference type="Pfam" id="PF02698"/>
    </source>
</evidence>
<feature type="transmembrane region" description="Helical" evidence="1">
    <location>
        <begin position="27"/>
        <end position="43"/>
    </location>
</feature>
<organism evidence="3 4">
    <name type="scientific">Leptothoe spongobia TAU-MAC 1115</name>
    <dbReference type="NCBI Taxonomy" id="1967444"/>
    <lineage>
        <taxon>Bacteria</taxon>
        <taxon>Bacillati</taxon>
        <taxon>Cyanobacteriota</taxon>
        <taxon>Cyanophyceae</taxon>
        <taxon>Nodosilineales</taxon>
        <taxon>Cymatolegaceae</taxon>
        <taxon>Leptothoe</taxon>
        <taxon>Leptothoe spongobia</taxon>
    </lineage>
</organism>
<evidence type="ECO:0000313" key="3">
    <source>
        <dbReference type="EMBL" id="MBT9317262.1"/>
    </source>
</evidence>
<reference evidence="3" key="2">
    <citation type="journal article" date="2021" name="Mar. Drugs">
        <title>Genome Reduction and Secondary Metabolism of the Marine Sponge-Associated Cyanobacterium Leptothoe.</title>
        <authorList>
            <person name="Konstantinou D."/>
            <person name="Popin R.V."/>
            <person name="Fewer D.P."/>
            <person name="Sivonen K."/>
            <person name="Gkelis S."/>
        </authorList>
    </citation>
    <scope>NUCLEOTIDE SEQUENCE</scope>
    <source>
        <strain evidence="3">TAU-MAC 1115</strain>
    </source>
</reference>
<keyword evidence="1" id="KW-1133">Transmembrane helix</keyword>
<dbReference type="CDD" id="cd06259">
    <property type="entry name" value="YdcF-like"/>
    <property type="match status" value="1"/>
</dbReference>
<keyword evidence="1" id="KW-0812">Transmembrane</keyword>
<gene>
    <name evidence="3" type="ORF">IXB50_17700</name>
</gene>
<feature type="transmembrane region" description="Helical" evidence="1">
    <location>
        <begin position="50"/>
        <end position="71"/>
    </location>
</feature>
<dbReference type="GO" id="GO:0005886">
    <property type="term" value="C:plasma membrane"/>
    <property type="evidence" value="ECO:0007669"/>
    <property type="project" value="TreeGrafter"/>
</dbReference>
<sequence>MSLILHLHQWSQLKYALLNWFTDPRRVLLPLLLIGLMALCLKVSPYKKPILLRSICSLGATYLLLISPLGATVATRGLTLFLLPDIGQSADAIVVLGRGPLAEQERAQAAANLWKAHRAPTILTTGRGEAPRLSTQLIQLGIPLNVQLIEPEARTTEENAIHSFELLQSIGASRIILVTDQPHMLRSVLTFRSFGFETIPYPVQVPSSLPAIEKTALALREYVGLVSYALIGRFQPRAMSVVRLNESSKEIVMQTGRLSG</sequence>
<dbReference type="GO" id="GO:0043164">
    <property type="term" value="P:Gram-negative-bacterium-type cell wall biogenesis"/>
    <property type="evidence" value="ECO:0007669"/>
    <property type="project" value="TreeGrafter"/>
</dbReference>
<evidence type="ECO:0000313" key="4">
    <source>
        <dbReference type="Proteomes" id="UP000717364"/>
    </source>
</evidence>
<dbReference type="InterPro" id="IPR051599">
    <property type="entry name" value="Cell_Envelope_Assoc"/>
</dbReference>
<dbReference type="Gene3D" id="3.40.50.620">
    <property type="entry name" value="HUPs"/>
    <property type="match status" value="1"/>
</dbReference>
<dbReference type="Proteomes" id="UP000717364">
    <property type="component" value="Unassembled WGS sequence"/>
</dbReference>
<reference evidence="3" key="1">
    <citation type="submission" date="2020-11" db="EMBL/GenBank/DDBJ databases">
        <authorList>
            <person name="Konstantinou D."/>
            <person name="Gkelis S."/>
            <person name="Popin R."/>
            <person name="Fewer D."/>
            <person name="Sivonen K."/>
        </authorList>
    </citation>
    <scope>NUCLEOTIDE SEQUENCE</scope>
    <source>
        <strain evidence="3">TAU-MAC 1115</strain>
    </source>
</reference>
<evidence type="ECO:0000256" key="1">
    <source>
        <dbReference type="SAM" id="Phobius"/>
    </source>
</evidence>
<dbReference type="AlphaFoldDB" id="A0A947GLV4"/>
<feature type="domain" description="DUF218" evidence="2">
    <location>
        <begin position="91"/>
        <end position="224"/>
    </location>
</feature>
<dbReference type="EMBL" id="JADOES010000041">
    <property type="protein sequence ID" value="MBT9317262.1"/>
    <property type="molecule type" value="Genomic_DNA"/>
</dbReference>
<proteinExistence type="predicted"/>
<dbReference type="GO" id="GO:0000270">
    <property type="term" value="P:peptidoglycan metabolic process"/>
    <property type="evidence" value="ECO:0007669"/>
    <property type="project" value="TreeGrafter"/>
</dbReference>
<dbReference type="PANTHER" id="PTHR30336:SF4">
    <property type="entry name" value="ENVELOPE BIOGENESIS FACTOR ELYC"/>
    <property type="match status" value="1"/>
</dbReference>
<dbReference type="InterPro" id="IPR003848">
    <property type="entry name" value="DUF218"/>
</dbReference>
<keyword evidence="1" id="KW-0472">Membrane</keyword>
<name>A0A947GLV4_9CYAN</name>
<keyword evidence="4" id="KW-1185">Reference proteome</keyword>
<dbReference type="PANTHER" id="PTHR30336">
    <property type="entry name" value="INNER MEMBRANE PROTEIN, PROBABLE PERMEASE"/>
    <property type="match status" value="1"/>
</dbReference>